<dbReference type="SUPFAM" id="SSF161098">
    <property type="entry name" value="MetI-like"/>
    <property type="match status" value="1"/>
</dbReference>
<evidence type="ECO:0000256" key="3">
    <source>
        <dbReference type="ARBA" id="ARBA00022475"/>
    </source>
</evidence>
<feature type="region of interest" description="Disordered" evidence="9">
    <location>
        <begin position="1"/>
        <end position="26"/>
    </location>
</feature>
<comment type="subcellular location">
    <subcellularLocation>
        <location evidence="1 8">Cell membrane</location>
        <topology evidence="1 8">Multi-pass membrane protein</topology>
    </subcellularLocation>
</comment>
<evidence type="ECO:0000313" key="12">
    <source>
        <dbReference type="Proteomes" id="UP000545286"/>
    </source>
</evidence>
<dbReference type="EMBL" id="JACHWJ010000003">
    <property type="protein sequence ID" value="MBB2958195.1"/>
    <property type="molecule type" value="Genomic_DNA"/>
</dbReference>
<keyword evidence="7 8" id="KW-0472">Membrane</keyword>
<dbReference type="PANTHER" id="PTHR30614">
    <property type="entry name" value="MEMBRANE COMPONENT OF AMINO ACID ABC TRANSPORTER"/>
    <property type="match status" value="1"/>
</dbReference>
<evidence type="ECO:0000256" key="2">
    <source>
        <dbReference type="ARBA" id="ARBA00022448"/>
    </source>
</evidence>
<feature type="region of interest" description="Disordered" evidence="9">
    <location>
        <begin position="335"/>
        <end position="387"/>
    </location>
</feature>
<comment type="similarity">
    <text evidence="8">Belongs to the binding-protein-dependent transport system permease family.</text>
</comment>
<dbReference type="InterPro" id="IPR043429">
    <property type="entry name" value="ArtM/GltK/GlnP/TcyL/YhdX-like"/>
</dbReference>
<organism evidence="11 12">
    <name type="scientific">Pseudoclavibacter helvolus</name>
    <dbReference type="NCBI Taxonomy" id="255205"/>
    <lineage>
        <taxon>Bacteria</taxon>
        <taxon>Bacillati</taxon>
        <taxon>Actinomycetota</taxon>
        <taxon>Actinomycetes</taxon>
        <taxon>Micrococcales</taxon>
        <taxon>Microbacteriaceae</taxon>
        <taxon>Pseudoclavibacter</taxon>
    </lineage>
</organism>
<evidence type="ECO:0000256" key="6">
    <source>
        <dbReference type="ARBA" id="ARBA00022989"/>
    </source>
</evidence>
<evidence type="ECO:0000256" key="1">
    <source>
        <dbReference type="ARBA" id="ARBA00004651"/>
    </source>
</evidence>
<dbReference type="PANTHER" id="PTHR30614:SF0">
    <property type="entry name" value="L-CYSTINE TRANSPORT SYSTEM PERMEASE PROTEIN TCYL"/>
    <property type="match status" value="1"/>
</dbReference>
<keyword evidence="12" id="KW-1185">Reference proteome</keyword>
<keyword evidence="2 8" id="KW-0813">Transport</keyword>
<dbReference type="InterPro" id="IPR000515">
    <property type="entry name" value="MetI-like"/>
</dbReference>
<feature type="domain" description="ABC transmembrane type-1" evidence="10">
    <location>
        <begin position="90"/>
        <end position="298"/>
    </location>
</feature>
<feature type="compositionally biased region" description="Basic and acidic residues" evidence="9">
    <location>
        <begin position="342"/>
        <end position="366"/>
    </location>
</feature>
<feature type="transmembrane region" description="Helical" evidence="8">
    <location>
        <begin position="276"/>
        <end position="301"/>
    </location>
</feature>
<accession>A0A7W4UPB8</accession>
<keyword evidence="3" id="KW-1003">Cell membrane</keyword>
<feature type="transmembrane region" description="Helical" evidence="8">
    <location>
        <begin position="87"/>
        <end position="113"/>
    </location>
</feature>
<evidence type="ECO:0000256" key="7">
    <source>
        <dbReference type="ARBA" id="ARBA00023136"/>
    </source>
</evidence>
<comment type="caution">
    <text evidence="11">The sequence shown here is derived from an EMBL/GenBank/DDBJ whole genome shotgun (WGS) entry which is preliminary data.</text>
</comment>
<evidence type="ECO:0000256" key="5">
    <source>
        <dbReference type="ARBA" id="ARBA00022970"/>
    </source>
</evidence>
<proteinExistence type="inferred from homology"/>
<evidence type="ECO:0000259" key="10">
    <source>
        <dbReference type="PROSITE" id="PS50928"/>
    </source>
</evidence>
<feature type="transmembrane region" description="Helical" evidence="8">
    <location>
        <begin position="46"/>
        <end position="67"/>
    </location>
</feature>
<sequence>MSQLDTAPTTDSPPSTPPDDATPLASRRMQTLGPGEHLKVVHPKHWVLWILSAVAVFAVAQFAWSLVTNQRYEWNVFGEYFFSEIVLNSLILTLQLTVISGVIGFVLGALLALARLSKSPLLNSFSWSFIWFFRSVPLVVQLVVWYNLGYLYPTLGLGTPFTTDFWLVEFPTVQLISSFAAATLGLSLHQAAYSAEIIRAGILSVDQGQLEASAALGLPRRYRFFRIILPQAARAITPNAFNEIIGLVKGTSVVFVVALPELFYTVQVIYNRNQRIIPLLLVAVVWYAIITTLLSIAQYYIERHFSKGAHRELPPTPIQKARAWISEKWALLDDGEQSGGTEKQREDPEKPDGKAAESKKALDRKKNGIPAGAPPAPAPARKDVSEA</sequence>
<dbReference type="InterPro" id="IPR035906">
    <property type="entry name" value="MetI-like_sf"/>
</dbReference>
<keyword evidence="5" id="KW-0029">Amino-acid transport</keyword>
<dbReference type="GO" id="GO:0006865">
    <property type="term" value="P:amino acid transport"/>
    <property type="evidence" value="ECO:0007669"/>
    <property type="project" value="UniProtKB-KW"/>
</dbReference>
<feature type="compositionally biased region" description="Low complexity" evidence="9">
    <location>
        <begin position="1"/>
        <end position="23"/>
    </location>
</feature>
<reference evidence="11 12" key="1">
    <citation type="submission" date="2020-08" db="EMBL/GenBank/DDBJ databases">
        <title>Sequencing the genomes of 1000 actinobacteria strains.</title>
        <authorList>
            <person name="Klenk H.-P."/>
        </authorList>
    </citation>
    <scope>NUCLEOTIDE SEQUENCE [LARGE SCALE GENOMIC DNA]</scope>
    <source>
        <strain evidence="11 12">DSM 20419</strain>
    </source>
</reference>
<feature type="transmembrane region" description="Helical" evidence="8">
    <location>
        <begin position="244"/>
        <end position="264"/>
    </location>
</feature>
<dbReference type="GO" id="GO:0022857">
    <property type="term" value="F:transmembrane transporter activity"/>
    <property type="evidence" value="ECO:0007669"/>
    <property type="project" value="InterPro"/>
</dbReference>
<dbReference type="PROSITE" id="PS50928">
    <property type="entry name" value="ABC_TM1"/>
    <property type="match status" value="1"/>
</dbReference>
<dbReference type="InterPro" id="IPR010065">
    <property type="entry name" value="AA_ABC_transptr_permease_3TM"/>
</dbReference>
<protein>
    <submittedName>
        <fullName evidence="11">Polar amino acid transport system permease protein</fullName>
    </submittedName>
</protein>
<evidence type="ECO:0000256" key="8">
    <source>
        <dbReference type="RuleBase" id="RU363032"/>
    </source>
</evidence>
<dbReference type="CDD" id="cd06261">
    <property type="entry name" value="TM_PBP2"/>
    <property type="match status" value="1"/>
</dbReference>
<dbReference type="RefSeq" id="WP_221186900.1">
    <property type="nucleotide sequence ID" value="NZ_JACHWJ010000003.1"/>
</dbReference>
<dbReference type="NCBIfam" id="TIGR01726">
    <property type="entry name" value="HEQRo_perm_3TM"/>
    <property type="match status" value="1"/>
</dbReference>
<feature type="transmembrane region" description="Helical" evidence="8">
    <location>
        <begin position="166"/>
        <end position="188"/>
    </location>
</feature>
<dbReference type="Proteomes" id="UP000545286">
    <property type="component" value="Unassembled WGS sequence"/>
</dbReference>
<evidence type="ECO:0000256" key="4">
    <source>
        <dbReference type="ARBA" id="ARBA00022692"/>
    </source>
</evidence>
<evidence type="ECO:0000256" key="9">
    <source>
        <dbReference type="SAM" id="MobiDB-lite"/>
    </source>
</evidence>
<dbReference type="Gene3D" id="1.10.3720.10">
    <property type="entry name" value="MetI-like"/>
    <property type="match status" value="1"/>
</dbReference>
<feature type="transmembrane region" description="Helical" evidence="8">
    <location>
        <begin position="125"/>
        <end position="146"/>
    </location>
</feature>
<dbReference type="GO" id="GO:0043190">
    <property type="term" value="C:ATP-binding cassette (ABC) transporter complex"/>
    <property type="evidence" value="ECO:0007669"/>
    <property type="project" value="InterPro"/>
</dbReference>
<keyword evidence="6 8" id="KW-1133">Transmembrane helix</keyword>
<dbReference type="Pfam" id="PF00528">
    <property type="entry name" value="BPD_transp_1"/>
    <property type="match status" value="1"/>
</dbReference>
<gene>
    <name evidence="11" type="ORF">FHX72_002340</name>
</gene>
<keyword evidence="4 8" id="KW-0812">Transmembrane</keyword>
<evidence type="ECO:0000313" key="11">
    <source>
        <dbReference type="EMBL" id="MBB2958195.1"/>
    </source>
</evidence>
<dbReference type="AlphaFoldDB" id="A0A7W4UPB8"/>
<name>A0A7W4UPB8_9MICO</name>